<organism evidence="4 5">
    <name type="scientific">Dracunculus medinensis</name>
    <name type="common">Guinea worm</name>
    <dbReference type="NCBI Taxonomy" id="318479"/>
    <lineage>
        <taxon>Eukaryota</taxon>
        <taxon>Metazoa</taxon>
        <taxon>Ecdysozoa</taxon>
        <taxon>Nematoda</taxon>
        <taxon>Chromadorea</taxon>
        <taxon>Rhabditida</taxon>
        <taxon>Spirurina</taxon>
        <taxon>Dracunculoidea</taxon>
        <taxon>Dracunculidae</taxon>
        <taxon>Dracunculus</taxon>
    </lineage>
</organism>
<evidence type="ECO:0000256" key="1">
    <source>
        <dbReference type="ARBA" id="ARBA00008330"/>
    </source>
</evidence>
<dbReference type="OrthoDB" id="330499at2759"/>
<dbReference type="GO" id="GO:0006936">
    <property type="term" value="P:muscle contraction"/>
    <property type="evidence" value="ECO:0007669"/>
    <property type="project" value="TreeGrafter"/>
</dbReference>
<evidence type="ECO:0008006" key="6">
    <source>
        <dbReference type="Google" id="ProtNLM"/>
    </source>
</evidence>
<evidence type="ECO:0000256" key="3">
    <source>
        <dbReference type="SAM" id="MobiDB-lite"/>
    </source>
</evidence>
<dbReference type="InterPro" id="IPR038077">
    <property type="entry name" value="Troponin_sf"/>
</dbReference>
<feature type="compositionally biased region" description="Basic and acidic residues" evidence="3">
    <location>
        <begin position="148"/>
        <end position="182"/>
    </location>
</feature>
<dbReference type="GO" id="GO:0005523">
    <property type="term" value="F:tropomyosin binding"/>
    <property type="evidence" value="ECO:0007669"/>
    <property type="project" value="TreeGrafter"/>
</dbReference>
<comment type="similarity">
    <text evidence="1">Belongs to the troponin T family.</text>
</comment>
<feature type="region of interest" description="Disordered" evidence="3">
    <location>
        <begin position="1"/>
        <end position="53"/>
    </location>
</feature>
<dbReference type="Proteomes" id="UP000274756">
    <property type="component" value="Unassembled WGS sequence"/>
</dbReference>
<dbReference type="SUPFAM" id="SSF90250">
    <property type="entry name" value="Troponin coil-coiled subunits"/>
    <property type="match status" value="1"/>
</dbReference>
<dbReference type="GO" id="GO:0006937">
    <property type="term" value="P:regulation of muscle contraction"/>
    <property type="evidence" value="ECO:0007669"/>
    <property type="project" value="InterPro"/>
</dbReference>
<evidence type="ECO:0000313" key="5">
    <source>
        <dbReference type="Proteomes" id="UP000274756"/>
    </source>
</evidence>
<dbReference type="PANTHER" id="PTHR11521:SF1">
    <property type="entry name" value="TROPONIN T, SKELETAL MUSCLE"/>
    <property type="match status" value="1"/>
</dbReference>
<dbReference type="EMBL" id="UYYG01001151">
    <property type="protein sequence ID" value="VDN54949.1"/>
    <property type="molecule type" value="Genomic_DNA"/>
</dbReference>
<dbReference type="PANTHER" id="PTHR11521">
    <property type="entry name" value="TROPONIN T"/>
    <property type="match status" value="1"/>
</dbReference>
<feature type="coiled-coil region" evidence="2">
    <location>
        <begin position="248"/>
        <end position="275"/>
    </location>
</feature>
<sequence>MLIRIDEEEYDEEEEEDEEEEVEEEEAESLSEHDYEKSRVNSVPKEKETDGELLNEETRIDENVPNIIHFRHRPTVQLIEKDKNEALTEAEKAMLASKKRQEEEAAAALQDYEEHRKVEREKVEQELKNLKAKQERRRQEREEEEREFAERQRLEEERHRQEEEERKAKIEADKRRKEEEKKKRQMLVGSFVGVAQTGGRSFVLPRKIGDNATNKFGNIVQAKQEMGMTKEQQEEVKRSHLESIKKTLDFAGLSLNDLKEKIKQLHQRICRLEADKYDLMKRHERQEYDLRELNERQRQVARSKAAKKGLDPDSVNSRYPPKVAVISKFERQIDRRTFSERRAVYDQKNAYPCFPNVPPPPTIYARVIPAIGSEIFKEDDDEAENEEKILEAEE</sequence>
<dbReference type="InterPro" id="IPR001978">
    <property type="entry name" value="Troponin"/>
</dbReference>
<keyword evidence="2" id="KW-0175">Coiled coil</keyword>
<protein>
    <recommendedName>
        <fullName evidence="6">Troponin T</fullName>
    </recommendedName>
</protein>
<feature type="compositionally biased region" description="Acidic residues" evidence="3">
    <location>
        <begin position="1"/>
        <end position="29"/>
    </location>
</feature>
<feature type="region of interest" description="Disordered" evidence="3">
    <location>
        <begin position="93"/>
        <end position="183"/>
    </location>
</feature>
<dbReference type="GO" id="GO:0045214">
    <property type="term" value="P:sarcomere organization"/>
    <property type="evidence" value="ECO:0007669"/>
    <property type="project" value="TreeGrafter"/>
</dbReference>
<feature type="compositionally biased region" description="Basic and acidic residues" evidence="3">
    <location>
        <begin position="112"/>
        <end position="141"/>
    </location>
</feature>
<dbReference type="InterPro" id="IPR027707">
    <property type="entry name" value="TNNT"/>
</dbReference>
<dbReference type="STRING" id="318479.A0A3P7SX30"/>
<proteinExistence type="inferred from homology"/>
<keyword evidence="5" id="KW-1185">Reference proteome</keyword>
<reference evidence="4 5" key="1">
    <citation type="submission" date="2018-11" db="EMBL/GenBank/DDBJ databases">
        <authorList>
            <consortium name="Pathogen Informatics"/>
        </authorList>
    </citation>
    <scope>NUCLEOTIDE SEQUENCE [LARGE SCALE GENOMIC DNA]</scope>
</reference>
<dbReference type="Pfam" id="PF00992">
    <property type="entry name" value="Troponin"/>
    <property type="match status" value="1"/>
</dbReference>
<evidence type="ECO:0000313" key="4">
    <source>
        <dbReference type="EMBL" id="VDN54949.1"/>
    </source>
</evidence>
<gene>
    <name evidence="4" type="ORF">DME_LOCUS4922</name>
</gene>
<feature type="compositionally biased region" description="Basic and acidic residues" evidence="3">
    <location>
        <begin position="30"/>
        <end position="53"/>
    </location>
</feature>
<dbReference type="AlphaFoldDB" id="A0A3P7SX30"/>
<accession>A0A3P7SX30</accession>
<name>A0A3P7SX30_DRAME</name>
<dbReference type="GO" id="GO:0005861">
    <property type="term" value="C:troponin complex"/>
    <property type="evidence" value="ECO:0007669"/>
    <property type="project" value="InterPro"/>
</dbReference>
<evidence type="ECO:0000256" key="2">
    <source>
        <dbReference type="SAM" id="Coils"/>
    </source>
</evidence>
<dbReference type="Gene3D" id="1.20.5.350">
    <property type="match status" value="1"/>
</dbReference>